<protein>
    <submittedName>
        <fullName evidence="1">Uncharacterized protein</fullName>
    </submittedName>
</protein>
<reference evidence="1" key="1">
    <citation type="journal article" date="2020" name="Stud. Mycol.">
        <title>101 Dothideomycetes genomes: a test case for predicting lifestyles and emergence of pathogens.</title>
        <authorList>
            <person name="Haridas S."/>
            <person name="Albert R."/>
            <person name="Binder M."/>
            <person name="Bloem J."/>
            <person name="Labutti K."/>
            <person name="Salamov A."/>
            <person name="Andreopoulos B."/>
            <person name="Baker S."/>
            <person name="Barry K."/>
            <person name="Bills G."/>
            <person name="Bluhm B."/>
            <person name="Cannon C."/>
            <person name="Castanera R."/>
            <person name="Culley D."/>
            <person name="Daum C."/>
            <person name="Ezra D."/>
            <person name="Gonzalez J."/>
            <person name="Henrissat B."/>
            <person name="Kuo A."/>
            <person name="Liang C."/>
            <person name="Lipzen A."/>
            <person name="Lutzoni F."/>
            <person name="Magnuson J."/>
            <person name="Mondo S."/>
            <person name="Nolan M."/>
            <person name="Ohm R."/>
            <person name="Pangilinan J."/>
            <person name="Park H.-J."/>
            <person name="Ramirez L."/>
            <person name="Alfaro M."/>
            <person name="Sun H."/>
            <person name="Tritt A."/>
            <person name="Yoshinaga Y."/>
            <person name="Zwiers L.-H."/>
            <person name="Turgeon B."/>
            <person name="Goodwin S."/>
            <person name="Spatafora J."/>
            <person name="Crous P."/>
            <person name="Grigoriev I."/>
        </authorList>
    </citation>
    <scope>NUCLEOTIDE SEQUENCE</scope>
    <source>
        <strain evidence="1">CBS 116435</strain>
    </source>
</reference>
<evidence type="ECO:0000313" key="2">
    <source>
        <dbReference type="Proteomes" id="UP000799441"/>
    </source>
</evidence>
<proteinExistence type="predicted"/>
<keyword evidence="2" id="KW-1185">Reference proteome</keyword>
<organism evidence="1 2">
    <name type="scientific">Polychaeton citri CBS 116435</name>
    <dbReference type="NCBI Taxonomy" id="1314669"/>
    <lineage>
        <taxon>Eukaryota</taxon>
        <taxon>Fungi</taxon>
        <taxon>Dikarya</taxon>
        <taxon>Ascomycota</taxon>
        <taxon>Pezizomycotina</taxon>
        <taxon>Dothideomycetes</taxon>
        <taxon>Dothideomycetidae</taxon>
        <taxon>Capnodiales</taxon>
        <taxon>Capnodiaceae</taxon>
        <taxon>Polychaeton</taxon>
    </lineage>
</organism>
<sequence>VGDKVFTANSNSAFVLGAGTTLTPGGQVTAAGTTLSLASGGSNAIINGVTQALATPQASSTTLTPGGQVTAGGKTFSLAPGGDTFLVNGVTQTHSASYGTGLPILTIDGQTFT</sequence>
<feature type="non-terminal residue" evidence="1">
    <location>
        <position position="1"/>
    </location>
</feature>
<feature type="non-terminal residue" evidence="1">
    <location>
        <position position="113"/>
    </location>
</feature>
<dbReference type="EMBL" id="MU003766">
    <property type="protein sequence ID" value="KAF2725981.1"/>
    <property type="molecule type" value="Genomic_DNA"/>
</dbReference>
<evidence type="ECO:0000313" key="1">
    <source>
        <dbReference type="EMBL" id="KAF2725981.1"/>
    </source>
</evidence>
<dbReference type="Proteomes" id="UP000799441">
    <property type="component" value="Unassembled WGS sequence"/>
</dbReference>
<dbReference type="AlphaFoldDB" id="A0A9P4QJE3"/>
<dbReference type="OrthoDB" id="3642826at2759"/>
<comment type="caution">
    <text evidence="1">The sequence shown here is derived from an EMBL/GenBank/DDBJ whole genome shotgun (WGS) entry which is preliminary data.</text>
</comment>
<accession>A0A9P4QJE3</accession>
<name>A0A9P4QJE3_9PEZI</name>
<gene>
    <name evidence="1" type="ORF">K431DRAFT_212398</name>
</gene>